<dbReference type="AlphaFoldDB" id="A0A6C0J2E2"/>
<dbReference type="EMBL" id="MN740318">
    <property type="protein sequence ID" value="QHT99828.1"/>
    <property type="molecule type" value="Genomic_DNA"/>
</dbReference>
<protein>
    <submittedName>
        <fullName evidence="2">Uncharacterized protein</fullName>
    </submittedName>
</protein>
<organism evidence="2">
    <name type="scientific">viral metagenome</name>
    <dbReference type="NCBI Taxonomy" id="1070528"/>
    <lineage>
        <taxon>unclassified sequences</taxon>
        <taxon>metagenomes</taxon>
        <taxon>organismal metagenomes</taxon>
    </lineage>
</organism>
<evidence type="ECO:0000256" key="1">
    <source>
        <dbReference type="SAM" id="MobiDB-lite"/>
    </source>
</evidence>
<evidence type="ECO:0000313" key="2">
    <source>
        <dbReference type="EMBL" id="QHT99828.1"/>
    </source>
</evidence>
<name>A0A6C0J2E2_9ZZZZ</name>
<feature type="compositionally biased region" description="Acidic residues" evidence="1">
    <location>
        <begin position="53"/>
        <end position="70"/>
    </location>
</feature>
<sequence length="215" mass="23378">MSSNSNNSQQIKNKRAPMSDAAKAAMIAKRKATMEKKKAETQIIPATQPLPPTDDESSVDSSDSENDDASSMDSYDREEAVAAKPVVKVKTAPAPVQVAAAVPATEEAVAEKPAKKERKPRAPMSAEAKAAAVEKRRATLAAKKLNKNAREEKAKEVITTHDSIIVVNDEEAGYAIHINGYNKTIAPGLARFLREIYVREPKYEAIFASFQEIVE</sequence>
<feature type="compositionally biased region" description="Low complexity" evidence="1">
    <location>
        <begin position="122"/>
        <end position="131"/>
    </location>
</feature>
<feature type="compositionally biased region" description="Low complexity" evidence="1">
    <location>
        <begin position="16"/>
        <end position="27"/>
    </location>
</feature>
<feature type="region of interest" description="Disordered" evidence="1">
    <location>
        <begin position="109"/>
        <end position="132"/>
    </location>
</feature>
<accession>A0A6C0J2E2</accession>
<proteinExistence type="predicted"/>
<feature type="region of interest" description="Disordered" evidence="1">
    <location>
        <begin position="1"/>
        <end position="80"/>
    </location>
</feature>
<reference evidence="2" key="1">
    <citation type="journal article" date="2020" name="Nature">
        <title>Giant virus diversity and host interactions through global metagenomics.</title>
        <authorList>
            <person name="Schulz F."/>
            <person name="Roux S."/>
            <person name="Paez-Espino D."/>
            <person name="Jungbluth S."/>
            <person name="Walsh D.A."/>
            <person name="Denef V.J."/>
            <person name="McMahon K.D."/>
            <person name="Konstantinidis K.T."/>
            <person name="Eloe-Fadrosh E.A."/>
            <person name="Kyrpides N.C."/>
            <person name="Woyke T."/>
        </authorList>
    </citation>
    <scope>NUCLEOTIDE SEQUENCE</scope>
    <source>
        <strain evidence="2">GVMAG-M-3300025778-1</strain>
    </source>
</reference>